<evidence type="ECO:0000313" key="2">
    <source>
        <dbReference type="EMBL" id="RRT32152.1"/>
    </source>
</evidence>
<proteinExistence type="predicted"/>
<dbReference type="EMBL" id="AMZH03033570">
    <property type="protein sequence ID" value="RRT32152.1"/>
    <property type="molecule type" value="Genomic_DNA"/>
</dbReference>
<organism evidence="2 3">
    <name type="scientific">Ensete ventricosum</name>
    <name type="common">Abyssinian banana</name>
    <name type="synonym">Musa ensete</name>
    <dbReference type="NCBI Taxonomy" id="4639"/>
    <lineage>
        <taxon>Eukaryota</taxon>
        <taxon>Viridiplantae</taxon>
        <taxon>Streptophyta</taxon>
        <taxon>Embryophyta</taxon>
        <taxon>Tracheophyta</taxon>
        <taxon>Spermatophyta</taxon>
        <taxon>Magnoliopsida</taxon>
        <taxon>Liliopsida</taxon>
        <taxon>Zingiberales</taxon>
        <taxon>Musaceae</taxon>
        <taxon>Ensete</taxon>
    </lineage>
</organism>
<reference evidence="2 3" key="1">
    <citation type="journal article" date="2014" name="Agronomy (Basel)">
        <title>A Draft Genome Sequence for Ensete ventricosum, the Drought-Tolerant Tree Against Hunger.</title>
        <authorList>
            <person name="Harrison J."/>
            <person name="Moore K.A."/>
            <person name="Paszkiewicz K."/>
            <person name="Jones T."/>
            <person name="Grant M."/>
            <person name="Ambacheew D."/>
            <person name="Muzemil S."/>
            <person name="Studholme D.J."/>
        </authorList>
    </citation>
    <scope>NUCLEOTIDE SEQUENCE [LARGE SCALE GENOMIC DNA]</scope>
</reference>
<evidence type="ECO:0000313" key="3">
    <source>
        <dbReference type="Proteomes" id="UP000287651"/>
    </source>
</evidence>
<dbReference type="AlphaFoldDB" id="A0A426WZ36"/>
<sequence>MSSPEEYWEFVRSSPEEIESSSRFHWKDAGSSPRDQLTVGQQRLCFKCHDGPRYSLGMGPSSDDVVGSHRKFTRRFTKRIGKLAGNAKGDSQEEDQRTCSKIAGGCRSIWKLGLN</sequence>
<accession>A0A426WZ36</accession>
<protein>
    <submittedName>
        <fullName evidence="2">Uncharacterized protein</fullName>
    </submittedName>
</protein>
<name>A0A426WZ36_ENSVE</name>
<feature type="region of interest" description="Disordered" evidence="1">
    <location>
        <begin position="15"/>
        <end position="35"/>
    </location>
</feature>
<comment type="caution">
    <text evidence="2">The sequence shown here is derived from an EMBL/GenBank/DDBJ whole genome shotgun (WGS) entry which is preliminary data.</text>
</comment>
<evidence type="ECO:0000256" key="1">
    <source>
        <dbReference type="SAM" id="MobiDB-lite"/>
    </source>
</evidence>
<dbReference type="Proteomes" id="UP000287651">
    <property type="component" value="Unassembled WGS sequence"/>
</dbReference>
<gene>
    <name evidence="2" type="ORF">B296_00035383</name>
</gene>